<evidence type="ECO:0000313" key="8">
    <source>
        <dbReference type="EMBL" id="MDR7297818.1"/>
    </source>
</evidence>
<protein>
    <recommendedName>
        <fullName evidence="7">D,D-heptose 1,7-bisphosphate phosphatase</fullName>
    </recommendedName>
</protein>
<dbReference type="RefSeq" id="WP_310346411.1">
    <property type="nucleotide sequence ID" value="NZ_JAVDXQ010000004.1"/>
</dbReference>
<evidence type="ECO:0000256" key="3">
    <source>
        <dbReference type="ARBA" id="ARBA00022490"/>
    </source>
</evidence>
<dbReference type="InterPro" id="IPR036412">
    <property type="entry name" value="HAD-like_sf"/>
</dbReference>
<gene>
    <name evidence="8" type="ORF">J2X16_003167</name>
</gene>
<name>A0ABU1ZBJ2_9BURK</name>
<organism evidence="8 9">
    <name type="scientific">Pelomonas aquatica</name>
    <dbReference type="NCBI Taxonomy" id="431058"/>
    <lineage>
        <taxon>Bacteria</taxon>
        <taxon>Pseudomonadati</taxon>
        <taxon>Pseudomonadota</taxon>
        <taxon>Betaproteobacteria</taxon>
        <taxon>Burkholderiales</taxon>
        <taxon>Sphaerotilaceae</taxon>
        <taxon>Roseateles</taxon>
    </lineage>
</organism>
<dbReference type="InterPro" id="IPR023214">
    <property type="entry name" value="HAD_sf"/>
</dbReference>
<keyword evidence="5" id="KW-0378">Hydrolase</keyword>
<proteinExistence type="inferred from homology"/>
<evidence type="ECO:0000256" key="2">
    <source>
        <dbReference type="ARBA" id="ARBA00005628"/>
    </source>
</evidence>
<accession>A0ABU1ZBJ2</accession>
<comment type="subcellular location">
    <subcellularLocation>
        <location evidence="1">Cytoplasm</location>
    </subcellularLocation>
</comment>
<dbReference type="Proteomes" id="UP001180536">
    <property type="component" value="Unassembled WGS sequence"/>
</dbReference>
<evidence type="ECO:0000256" key="5">
    <source>
        <dbReference type="ARBA" id="ARBA00022801"/>
    </source>
</evidence>
<keyword evidence="4" id="KW-0479">Metal-binding</keyword>
<evidence type="ECO:0000256" key="4">
    <source>
        <dbReference type="ARBA" id="ARBA00022723"/>
    </source>
</evidence>
<sequence>MLFASGPLRWRRHPAQAGDIWPATQPPPPGRAAVFIDKDSLLDGTPGSIDAQLLHLKPGVAEALVALDRRGFALSVVTNESGLARGCFTRAQFARLQAALEQALRAAAGVALLDFLVCPHAPGADGRPSCLCRMPAPGLLLRAARRHGIALERSWLVGGTLDHVEAGRRAGCRTLLLAGSRSAEAPRLLRQPDLECTGWADAACLLPLSGALSLPR</sequence>
<dbReference type="InterPro" id="IPR006549">
    <property type="entry name" value="HAD-SF_hydro_IIIA"/>
</dbReference>
<dbReference type="NCBIfam" id="TIGR01656">
    <property type="entry name" value="Histidinol-ppas"/>
    <property type="match status" value="1"/>
</dbReference>
<dbReference type="Gene3D" id="3.40.50.1000">
    <property type="entry name" value="HAD superfamily/HAD-like"/>
    <property type="match status" value="1"/>
</dbReference>
<comment type="similarity">
    <text evidence="2">Belongs to the GmhB family.</text>
</comment>
<keyword evidence="3" id="KW-0963">Cytoplasm</keyword>
<evidence type="ECO:0000256" key="6">
    <source>
        <dbReference type="ARBA" id="ARBA00023277"/>
    </source>
</evidence>
<evidence type="ECO:0000256" key="7">
    <source>
        <dbReference type="ARBA" id="ARBA00031828"/>
    </source>
</evidence>
<evidence type="ECO:0000256" key="1">
    <source>
        <dbReference type="ARBA" id="ARBA00004496"/>
    </source>
</evidence>
<dbReference type="PANTHER" id="PTHR42891">
    <property type="entry name" value="D-GLYCERO-BETA-D-MANNO-HEPTOSE-1,7-BISPHOSPHATE 7-PHOSPHATASE"/>
    <property type="match status" value="1"/>
</dbReference>
<dbReference type="SUPFAM" id="SSF56784">
    <property type="entry name" value="HAD-like"/>
    <property type="match status" value="1"/>
</dbReference>
<keyword evidence="9" id="KW-1185">Reference proteome</keyword>
<dbReference type="InterPro" id="IPR004446">
    <property type="entry name" value="Heptose_bisP_phosphatase"/>
</dbReference>
<dbReference type="PANTHER" id="PTHR42891:SF1">
    <property type="entry name" value="D-GLYCERO-BETA-D-MANNO-HEPTOSE-1,7-BISPHOSPHATE 7-PHOSPHATASE"/>
    <property type="match status" value="1"/>
</dbReference>
<dbReference type="NCBIfam" id="TIGR01662">
    <property type="entry name" value="HAD-SF-IIIA"/>
    <property type="match status" value="1"/>
</dbReference>
<keyword evidence="6" id="KW-0119">Carbohydrate metabolism</keyword>
<dbReference type="Pfam" id="PF13242">
    <property type="entry name" value="Hydrolase_like"/>
    <property type="match status" value="1"/>
</dbReference>
<dbReference type="EMBL" id="JAVDXQ010000004">
    <property type="protein sequence ID" value="MDR7297818.1"/>
    <property type="molecule type" value="Genomic_DNA"/>
</dbReference>
<dbReference type="InterPro" id="IPR006543">
    <property type="entry name" value="Histidinol-phos"/>
</dbReference>
<reference evidence="8 9" key="1">
    <citation type="submission" date="2023-07" db="EMBL/GenBank/DDBJ databases">
        <title>Sorghum-associated microbial communities from plants grown in Nebraska, USA.</title>
        <authorList>
            <person name="Schachtman D."/>
        </authorList>
    </citation>
    <scope>NUCLEOTIDE SEQUENCE [LARGE SCALE GENOMIC DNA]</scope>
    <source>
        <strain evidence="8 9">BE310</strain>
    </source>
</reference>
<evidence type="ECO:0000313" key="9">
    <source>
        <dbReference type="Proteomes" id="UP001180536"/>
    </source>
</evidence>
<comment type="caution">
    <text evidence="8">The sequence shown here is derived from an EMBL/GenBank/DDBJ whole genome shotgun (WGS) entry which is preliminary data.</text>
</comment>